<feature type="domain" description="Peptidase S49" evidence="9">
    <location>
        <begin position="369"/>
        <end position="520"/>
    </location>
</feature>
<comment type="caution">
    <text evidence="10">The sequence shown here is derived from an EMBL/GenBank/DDBJ whole genome shotgun (WGS) entry which is preliminary data.</text>
</comment>
<evidence type="ECO:0000256" key="2">
    <source>
        <dbReference type="ARBA" id="ARBA00008683"/>
    </source>
</evidence>
<dbReference type="CDD" id="cd07018">
    <property type="entry name" value="S49_SppA_67K_type"/>
    <property type="match status" value="1"/>
</dbReference>
<dbReference type="RefSeq" id="WP_106133952.1">
    <property type="nucleotide sequence ID" value="NZ_PVTR01000006.1"/>
</dbReference>
<keyword evidence="5" id="KW-0720">Serine protease</keyword>
<sequence length="586" mass="65164">MRFLGNVLAVIVGLLIFSVMSFFIFAGLIAIISTSEDDVTVKNNTVLVMDLEGRVLVERTNEDDPSFSSLSLFGGVPTVGLSNLKRAIETAKENDDVKGIYLKAGTFSAGQANMKELRDELIAFKNAGKFILSYGEYYSENGYYLSSVADEVYLNPAGLMEYNGFASEIIFFSGLFKKLEIKPEVFRVGDFKSAVEPFLLEEMSEENRLQTESFLNDLNQLAINEVAISRGLEPERVMEINSKMLIRRVNDAVELNMIDGLYYEDQVLDVIRQKLEIEEDGKIPTINITKMNKAAKSKNRTSKNRIAVIVAEGEIVSGEMEGMIGSEEFAKEISKARKNKDIKAIVLRINSPGGSALASEVMWREIDKARKEKPVIASMGDVAASGGYYLAAAADTIVAQPNTITGSIGIFALWFNAEGLLKNKLGITTDVAKTGEFSDFLSPTRQLSETERSIFQGFVEDGYDLFLDRVATGRDRSKEEIMSVASGRVWSGNQALENGLVDVLGNLENAIEIAAEKAGVSDDYRTVYYPQTKPWFERFMSQFSNEVQARIGLQQYGPLSPYVNELEKLKRMEGLMLRMPYDIKVK</sequence>
<keyword evidence="8" id="KW-0812">Transmembrane</keyword>
<dbReference type="Pfam" id="PF01343">
    <property type="entry name" value="Peptidase_S49"/>
    <property type="match status" value="2"/>
</dbReference>
<dbReference type="CDD" id="cd07023">
    <property type="entry name" value="S49_Sppa_N_C"/>
    <property type="match status" value="1"/>
</dbReference>
<reference evidence="10 11" key="1">
    <citation type="submission" date="2018-03" db="EMBL/GenBank/DDBJ databases">
        <title>Genomic Encyclopedia of Archaeal and Bacterial Type Strains, Phase II (KMG-II): from individual species to whole genera.</title>
        <authorList>
            <person name="Goeker M."/>
        </authorList>
    </citation>
    <scope>NUCLEOTIDE SEQUENCE [LARGE SCALE GENOMIC DNA]</scope>
    <source>
        <strain evidence="10 11">DSM 27929</strain>
    </source>
</reference>
<feature type="active site" description="Proton donor/acceptor" evidence="7">
    <location>
        <position position="192"/>
    </location>
</feature>
<gene>
    <name evidence="10" type="ORF">CLW00_106300</name>
</gene>
<protein>
    <submittedName>
        <fullName evidence="10">Protease-4</fullName>
    </submittedName>
</protein>
<feature type="domain" description="Peptidase S49" evidence="9">
    <location>
        <begin position="124"/>
        <end position="276"/>
    </location>
</feature>
<accession>A0A2T0WLY7</accession>
<dbReference type="GO" id="GO:0016020">
    <property type="term" value="C:membrane"/>
    <property type="evidence" value="ECO:0007669"/>
    <property type="project" value="UniProtKB-SubCell"/>
</dbReference>
<dbReference type="Proteomes" id="UP000238157">
    <property type="component" value="Unassembled WGS sequence"/>
</dbReference>
<dbReference type="GO" id="GO:0008236">
    <property type="term" value="F:serine-type peptidase activity"/>
    <property type="evidence" value="ECO:0007669"/>
    <property type="project" value="UniProtKB-KW"/>
</dbReference>
<comment type="subcellular location">
    <subcellularLocation>
        <location evidence="1">Membrane</location>
    </subcellularLocation>
</comment>
<dbReference type="InterPro" id="IPR047217">
    <property type="entry name" value="S49_SppA_67K_type_N"/>
</dbReference>
<evidence type="ECO:0000256" key="8">
    <source>
        <dbReference type="SAM" id="Phobius"/>
    </source>
</evidence>
<dbReference type="InterPro" id="IPR004635">
    <property type="entry name" value="Pept_S49_SppA"/>
</dbReference>
<dbReference type="AlphaFoldDB" id="A0A2T0WLY7"/>
<dbReference type="OrthoDB" id="9764363at2"/>
<feature type="active site" description="Nucleophile" evidence="7">
    <location>
        <position position="385"/>
    </location>
</feature>
<dbReference type="PIRSF" id="PIRSF001217">
    <property type="entry name" value="Protease_4_SppA"/>
    <property type="match status" value="1"/>
</dbReference>
<dbReference type="NCBIfam" id="TIGR00705">
    <property type="entry name" value="SppA_67K"/>
    <property type="match status" value="1"/>
</dbReference>
<dbReference type="SUPFAM" id="SSF52096">
    <property type="entry name" value="ClpP/crotonase"/>
    <property type="match status" value="2"/>
</dbReference>
<dbReference type="EMBL" id="PVTR01000006">
    <property type="protein sequence ID" value="PRY87672.1"/>
    <property type="molecule type" value="Genomic_DNA"/>
</dbReference>
<dbReference type="PANTHER" id="PTHR33209:SF1">
    <property type="entry name" value="PEPTIDASE S49 DOMAIN-CONTAINING PROTEIN"/>
    <property type="match status" value="1"/>
</dbReference>
<evidence type="ECO:0000313" key="10">
    <source>
        <dbReference type="EMBL" id="PRY87672.1"/>
    </source>
</evidence>
<dbReference type="GO" id="GO:0006465">
    <property type="term" value="P:signal peptide processing"/>
    <property type="evidence" value="ECO:0007669"/>
    <property type="project" value="InterPro"/>
</dbReference>
<name>A0A2T0WLY7_9BACT</name>
<keyword evidence="11" id="KW-1185">Reference proteome</keyword>
<dbReference type="NCBIfam" id="TIGR00706">
    <property type="entry name" value="SppA_dom"/>
    <property type="match status" value="1"/>
</dbReference>
<dbReference type="Gene3D" id="6.20.330.10">
    <property type="match status" value="1"/>
</dbReference>
<evidence type="ECO:0000259" key="9">
    <source>
        <dbReference type="Pfam" id="PF01343"/>
    </source>
</evidence>
<proteinExistence type="inferred from homology"/>
<evidence type="ECO:0000256" key="5">
    <source>
        <dbReference type="ARBA" id="ARBA00022825"/>
    </source>
</evidence>
<comment type="similarity">
    <text evidence="2">Belongs to the peptidase S49 family.</text>
</comment>
<evidence type="ECO:0000256" key="3">
    <source>
        <dbReference type="ARBA" id="ARBA00022670"/>
    </source>
</evidence>
<evidence type="ECO:0000256" key="4">
    <source>
        <dbReference type="ARBA" id="ARBA00022801"/>
    </source>
</evidence>
<dbReference type="InterPro" id="IPR002142">
    <property type="entry name" value="Peptidase_S49"/>
</dbReference>
<dbReference type="InterPro" id="IPR047272">
    <property type="entry name" value="S49_SppA_C"/>
</dbReference>
<evidence type="ECO:0000256" key="1">
    <source>
        <dbReference type="ARBA" id="ARBA00004370"/>
    </source>
</evidence>
<keyword evidence="6 8" id="KW-0472">Membrane</keyword>
<keyword evidence="4" id="KW-0378">Hydrolase</keyword>
<evidence type="ECO:0000313" key="11">
    <source>
        <dbReference type="Proteomes" id="UP000238157"/>
    </source>
</evidence>
<dbReference type="InterPro" id="IPR029045">
    <property type="entry name" value="ClpP/crotonase-like_dom_sf"/>
</dbReference>
<organism evidence="10 11">
    <name type="scientific">Mongoliibacter ruber</name>
    <dbReference type="NCBI Taxonomy" id="1750599"/>
    <lineage>
        <taxon>Bacteria</taxon>
        <taxon>Pseudomonadati</taxon>
        <taxon>Bacteroidota</taxon>
        <taxon>Cytophagia</taxon>
        <taxon>Cytophagales</taxon>
        <taxon>Cyclobacteriaceae</taxon>
        <taxon>Mongoliibacter</taxon>
    </lineage>
</organism>
<keyword evidence="8" id="KW-1133">Transmembrane helix</keyword>
<keyword evidence="3 10" id="KW-0645">Protease</keyword>
<evidence type="ECO:0000256" key="6">
    <source>
        <dbReference type="ARBA" id="ARBA00023136"/>
    </source>
</evidence>
<evidence type="ECO:0000256" key="7">
    <source>
        <dbReference type="PIRSR" id="PIRSR001217-1"/>
    </source>
</evidence>
<feature type="transmembrane region" description="Helical" evidence="8">
    <location>
        <begin position="7"/>
        <end position="32"/>
    </location>
</feature>
<dbReference type="PANTHER" id="PTHR33209">
    <property type="entry name" value="PROTEASE 4"/>
    <property type="match status" value="1"/>
</dbReference>
<dbReference type="Gene3D" id="3.90.226.10">
    <property type="entry name" value="2-enoyl-CoA Hydratase, Chain A, domain 1"/>
    <property type="match status" value="3"/>
</dbReference>
<dbReference type="InterPro" id="IPR004634">
    <property type="entry name" value="Pept_S49_pIV"/>
</dbReference>